<organism evidence="2">
    <name type="scientific">marine sediment metagenome</name>
    <dbReference type="NCBI Taxonomy" id="412755"/>
    <lineage>
        <taxon>unclassified sequences</taxon>
        <taxon>metagenomes</taxon>
        <taxon>ecological metagenomes</taxon>
    </lineage>
</organism>
<proteinExistence type="predicted"/>
<reference evidence="2" key="1">
    <citation type="journal article" date="2015" name="Nature">
        <title>Complex archaea that bridge the gap between prokaryotes and eukaryotes.</title>
        <authorList>
            <person name="Spang A."/>
            <person name="Saw J.H."/>
            <person name="Jorgensen S.L."/>
            <person name="Zaremba-Niedzwiedzka K."/>
            <person name="Martijn J."/>
            <person name="Lind A.E."/>
            <person name="van Eijk R."/>
            <person name="Schleper C."/>
            <person name="Guy L."/>
            <person name="Ettema T.J."/>
        </authorList>
    </citation>
    <scope>NUCLEOTIDE SEQUENCE</scope>
</reference>
<dbReference type="EMBL" id="LAZR01000057">
    <property type="protein sequence ID" value="KKN97534.1"/>
    <property type="molecule type" value="Genomic_DNA"/>
</dbReference>
<name>A0A0F9V0M9_9ZZZZ</name>
<accession>A0A0F9V0M9</accession>
<comment type="caution">
    <text evidence="2">The sequence shown here is derived from an EMBL/GenBank/DDBJ whole genome shotgun (WGS) entry which is preliminary data.</text>
</comment>
<evidence type="ECO:0000313" key="2">
    <source>
        <dbReference type="EMBL" id="KKN97534.1"/>
    </source>
</evidence>
<dbReference type="AlphaFoldDB" id="A0A0F9V0M9"/>
<evidence type="ECO:0008006" key="3">
    <source>
        <dbReference type="Google" id="ProtNLM"/>
    </source>
</evidence>
<feature type="compositionally biased region" description="Polar residues" evidence="1">
    <location>
        <begin position="69"/>
        <end position="79"/>
    </location>
</feature>
<feature type="region of interest" description="Disordered" evidence="1">
    <location>
        <begin position="60"/>
        <end position="79"/>
    </location>
</feature>
<feature type="region of interest" description="Disordered" evidence="1">
    <location>
        <begin position="1"/>
        <end position="24"/>
    </location>
</feature>
<evidence type="ECO:0000256" key="1">
    <source>
        <dbReference type="SAM" id="MobiDB-lite"/>
    </source>
</evidence>
<gene>
    <name evidence="2" type="ORF">LCGC14_0156530</name>
</gene>
<sequence>MDNPFESRLRSLMHEADEQRPDGADAQRLDRVLHKAHIRSGALDVVTLFTHWAYVLSECSPKGKRGPSADTSVAPKTSE</sequence>
<protein>
    <recommendedName>
        <fullName evidence="3">CrfX protein</fullName>
    </recommendedName>
</protein>